<evidence type="ECO:0000313" key="2">
    <source>
        <dbReference type="EMBL" id="GJG59027.1"/>
    </source>
</evidence>
<sequence length="2826" mass="310859">MSLINIDAIGGKVANEGATEQGILSYSNWNLLVSAVKELQNVSMVSVTPSTNPTASVVNVNLSIGKGNESVVQCTFAIPSANESTAGVFTPALLTSLKNLIEAARQAGANAMTTAQNVGGGLNNLEAKVGKAVVYAFPAFANNNAIIETSEAFAERQLDDDKYLIIQNITCGGVNYVAWSRRDGADDAPIDSIVVFQVLADGTTRTSCKPLPEELEPEYIQNLTGRVETLEATKYTYTLQGIYESPVDVENPTPGLYYFTEENQFENWEYKRPRPGAAVGWVKKDVEVYDEALFICGNKVYKYDGEELSAVGSSLEIGEVAGTAFDGGRGKAVEDSNREHHSIRFGGIVQGDITFQQVGVTNVIPSEVYYSEQHEQFVVKRDGKYYNSWNTMDEWMQPQTNSPYSEKQYILNNNLFMYDATEGLKQVGGSSIGSIFNATNEVPISGFYVLCDTENTGISAVHAAWNAKKAVGGLIISFEIGAGIWKTYQFIGKTVNEINWFNTESWKDFGSLAAGSESYIVIDGLIGAPVAGEFYTLETAVARLVAYQQETGVTYAKKGLVISYRTAENVMETKQFQGEISGFGEVGLWKDFGGGSEVETSDEPEEGGTDALSTGGAYTHTPAGISVDTETKGVVKLKLVNAGGEDVGDEIQFPVGSGSGGGSGTTIAVAFRDNPFYGKAGGSFLVKAAIMSVTKAGSQETSNTITSVVFVNRTTKNTVASFNPRKASSATMSDYSFEFDLSNLGQSAGEIPLQAIITDDGGNTATKNLSMVAIDVTCVSVQTLNYTRETSLQVGGPRTSIPMYRFPNNASDRGIRTKIEIYKNNAWETLQEIVITDTYPHNVSIDPTGMGHGAYPIRIQGTDVASGTRGNILHTAVMVIEQREDVADYDKPIVVARWSDDTDGEVKLFETLQIDLACYQRSTNPTTVQVKITDETTGVSETISESAMYRNRYYTIEKRIVGYNNGDTLVFDAVCGLVSLPETREVQVNGSLLDIAETEGAFYKISLAGRSNTDTDKTIKTTATDGTELELEVIGSNYSTNGFVPDTFGTEQSGGRMSLRVAENVKAVFNDQPFKSTSIPTNGLALSMTFKVKNIADRKARIIRCMGERLGFVLTGEKFIVTTNGDTDEALASVFTTAATSYLDDVVYRFDIVIEPQSRAPYSGVMLCKVFQNGDMAACVPIDTSSAFPNFDDFIHFDGTDADLYLYEIVRWNTYYDFIQAFNNYIVNLTDTQAMLKEYEQNRVMIDVTAEGTTKPRPDMQRLIDRGVMVCVETRTSDANLSKDGSAVSDSEIYYPDYIENIKDKKTTVIMDWYLYFPDRPWADCKIEAIPVTNQGTSTLAYAIKNKKGKAKKAKRIVMLHTREEVSRMYNGDETILAKYDDAVRLASKKKIRIKDGSTPINTITIKVDYSDSAGANNCALMEQMNDVQIALGRNYMTPAQIFNTDSSEELHTSIDGITCALFRTDYRIGQDKGSEAATLPENAYFHSKANFNADKGNPHFFGFEDVPGYNKGCVNYGDFKEIVTPRGTNIDDYKATVLAGSATLIPGTLYMISEFCGPETRFIENDGTGAMTETDAVAEFEEVDKTGAEIAADDVNGYDWATVYRSTDNKYYKYTGGVWRDTTGSMTYDSSTGKWVIVGRVLNPVECYEYRQYQEFCWQQGVNSVDDMLETLHTDDGDVPIWSTYYESRYPDDDDLNDLYAQGKKVPYQLFRELLFCQQCNQNLTDNQEENAALNPDGSEKIFNGAGASTTITLDGNTVAGTKANRLLKWQHEMHKYYNPYSTNCYIVGSDYKATVDQRAKNMMKAVYKETDGSMRFYFNHWYDGDSVDEADNDCYLTIPWDMDARSSHLYQGWDGVMFQQTYALFEQGKGVWIDNAGTQLTLHDTAAAMRNTKTNAGLEIFSADGCYRYWMTYRILKWPKVVSSFDGERKYIETATAADNHYPALHGLRLESLPAFQRKRFAYRDGYFQTGDLFKHFFQARVMGPITVKITAAQDGYFGMGVDSTSSAKYSCYLQAGESHTFTEAATGVGGKLIYIFGADKLSELDLSGCTPKNSNWMIADCTLLRKLIIGGASYTPAYTDDILSALSLGQMPFLEEIDIRSTRIMTLNASGCPRLKKVLASGSQLRTFTPAQSSPLQTISLPATMTDLIFVNLPNIGYPNGGLTIEGLANVTRVQVAGCPKLDAVQLLSDIVSANGSISEISLEEKKVTGDVAILRALIASGARGFSSDLTTGCDGLSGKWILNTLIEDSELATIRAYFPLLTVSNSLYSDYKEYDLESDTENITNLDNQTGYDYNNEYVPSGHILKIRAKSVPVKGQFDKVTKAMTLTKLSEENYKQFPDGSAFDNTDALGEGYDCFIYIPNFYYKGINDFKRQEKHTLLSAFVTEPEATWTQKKEGVLSELLYADASGIPIGSINVGDTFSDETHIAILSSCAVYRLDVEGMKQVRYIGLNNATYGSIFVDSDGKVLQKDALSITGTTACPLDFKNENGDYIYRDVPTGAKWIYFTCIRALSDEGHPVFAVDSSDIEAIEPGWEKHYSEVIGIYGASIDDLGFIRSLSGKVTKRGTGTSTTSSEWTYDADGMPTNQPVGALNYTGQDFYNLCYLRGEGYHDVSYDQNKTIAILSKCWIGDRDDQAKHGMGVSAGYTTGQLDSYGSHDTTSGMNKIWKLEAWVACNWEFMDYVGVNISSFLEWRRNKRPQSGTVNAVWHIYDPHTNTERTVQGITNSGVCIARLKHGRHCDIIASSCNSDSSRWNTCYAAGNYYTATGGRVVGRAVSNAGASGGCVYASALRASSFSYASDGARLAFSGRFANESEIDPELQ</sequence>
<dbReference type="Gene3D" id="3.80.10.10">
    <property type="entry name" value="Ribonuclease Inhibitor"/>
    <property type="match status" value="1"/>
</dbReference>
<gene>
    <name evidence="2" type="ORF">PRLR5076_18780</name>
</gene>
<dbReference type="GeneID" id="72466931"/>
<evidence type="ECO:0000313" key="3">
    <source>
        <dbReference type="Proteomes" id="UP000825483"/>
    </source>
</evidence>
<feature type="region of interest" description="Disordered" evidence="1">
    <location>
        <begin position="594"/>
        <end position="615"/>
    </location>
</feature>
<reference evidence="2" key="1">
    <citation type="journal article" date="2022" name="Int. J. Syst. Evol. Microbiol.">
        <title>Prevotella lacticifex sp. nov., isolated from the rumen of cows.</title>
        <authorList>
            <person name="Shinkai T."/>
            <person name="Ikeyama N."/>
            <person name="Kumagai M."/>
            <person name="Ohmori H."/>
            <person name="Sakamoto M."/>
            <person name="Ohkuma M."/>
            <person name="Mitsumori M."/>
        </authorList>
    </citation>
    <scope>NUCLEOTIDE SEQUENCE</scope>
    <source>
        <strain evidence="2">R5076</strain>
    </source>
</reference>
<dbReference type="Proteomes" id="UP000825483">
    <property type="component" value="Unassembled WGS sequence"/>
</dbReference>
<proteinExistence type="predicted"/>
<evidence type="ECO:0000256" key="1">
    <source>
        <dbReference type="SAM" id="MobiDB-lite"/>
    </source>
</evidence>
<comment type="caution">
    <text evidence="2">The sequence shown here is derived from an EMBL/GenBank/DDBJ whole genome shotgun (WGS) entry which is preliminary data.</text>
</comment>
<organism evidence="2 3">
    <name type="scientific">Prevotella lacticifex</name>
    <dbReference type="NCBI Taxonomy" id="2854755"/>
    <lineage>
        <taxon>Bacteria</taxon>
        <taxon>Pseudomonadati</taxon>
        <taxon>Bacteroidota</taxon>
        <taxon>Bacteroidia</taxon>
        <taxon>Bacteroidales</taxon>
        <taxon>Prevotellaceae</taxon>
        <taxon>Prevotella</taxon>
    </lineage>
</organism>
<accession>A0A9R1CAK2</accession>
<feature type="compositionally biased region" description="Acidic residues" evidence="1">
    <location>
        <begin position="599"/>
        <end position="608"/>
    </location>
</feature>
<protein>
    <submittedName>
        <fullName evidence="2">Uncharacterized protein</fullName>
    </submittedName>
</protein>
<name>A0A9R1CAK2_9BACT</name>
<keyword evidence="3" id="KW-1185">Reference proteome</keyword>
<dbReference type="EMBL" id="BPUB01000002">
    <property type="protein sequence ID" value="GJG59027.1"/>
    <property type="molecule type" value="Genomic_DNA"/>
</dbReference>
<dbReference type="InterPro" id="IPR032675">
    <property type="entry name" value="LRR_dom_sf"/>
</dbReference>
<dbReference type="SUPFAM" id="SSF52058">
    <property type="entry name" value="L domain-like"/>
    <property type="match status" value="1"/>
</dbReference>
<dbReference type="RefSeq" id="WP_223928961.1">
    <property type="nucleotide sequence ID" value="NZ_BPTU01000001.1"/>
</dbReference>